<feature type="active site" evidence="5 6">
    <location>
        <position position="304"/>
    </location>
</feature>
<protein>
    <recommendedName>
        <fullName evidence="5">Protein-glutamate methylesterase/protein-glutamine glutaminase</fullName>
        <ecNumber evidence="5">3.1.1.61</ecNumber>
        <ecNumber evidence="5">3.5.1.44</ecNumber>
    </recommendedName>
</protein>
<dbReference type="Pfam" id="PF01339">
    <property type="entry name" value="CheB_methylest"/>
    <property type="match status" value="1"/>
</dbReference>
<dbReference type="Pfam" id="PF00072">
    <property type="entry name" value="Response_reg"/>
    <property type="match status" value="1"/>
</dbReference>
<dbReference type="RefSeq" id="WP_090665187.1">
    <property type="nucleotide sequence ID" value="NZ_FMZX01000037.1"/>
</dbReference>
<proteinExistence type="inferred from homology"/>
<gene>
    <name evidence="5" type="primary">cheB</name>
    <name evidence="10" type="ORF">SAMN04487779_103710</name>
</gene>
<keyword evidence="2 5" id="KW-0145">Chemotaxis</keyword>
<dbReference type="GO" id="GO:0000156">
    <property type="term" value="F:phosphorelay response regulator activity"/>
    <property type="evidence" value="ECO:0007669"/>
    <property type="project" value="InterPro"/>
</dbReference>
<dbReference type="CDD" id="cd16432">
    <property type="entry name" value="CheB_Rec"/>
    <property type="match status" value="1"/>
</dbReference>
<dbReference type="InterPro" id="IPR035909">
    <property type="entry name" value="CheB_C"/>
</dbReference>
<evidence type="ECO:0000256" key="2">
    <source>
        <dbReference type="ARBA" id="ARBA00022500"/>
    </source>
</evidence>
<comment type="PTM">
    <text evidence="5">Phosphorylated by CheA. Phosphorylation of the N-terminal regulatory domain activates the methylesterase activity.</text>
</comment>
<keyword evidence="5 7" id="KW-0597">Phosphoprotein</keyword>
<comment type="domain">
    <text evidence="5">Contains a C-terminal catalytic domain, and an N-terminal region which modulates catalytic activity.</text>
</comment>
<dbReference type="SMART" id="SM00448">
    <property type="entry name" value="REC"/>
    <property type="match status" value="1"/>
</dbReference>
<dbReference type="GO" id="GO:0050568">
    <property type="term" value="F:protein-glutamine glutaminase activity"/>
    <property type="evidence" value="ECO:0007669"/>
    <property type="project" value="UniProtKB-UniRule"/>
</dbReference>
<dbReference type="Proteomes" id="UP000198925">
    <property type="component" value="Unassembled WGS sequence"/>
</dbReference>
<feature type="modified residue" description="4-aspartylphosphate" evidence="5 7">
    <location>
        <position position="53"/>
    </location>
</feature>
<dbReference type="PIRSF" id="PIRSF000876">
    <property type="entry name" value="RR_chemtxs_CheB"/>
    <property type="match status" value="1"/>
</dbReference>
<dbReference type="GO" id="GO:0005737">
    <property type="term" value="C:cytoplasm"/>
    <property type="evidence" value="ECO:0007669"/>
    <property type="project" value="UniProtKB-SubCell"/>
</dbReference>
<sequence length="360" mass="38151">MIKLLVVDDSALVRKLLGQVFASEADFEIRFARNGLEALDQLKIFGPDVITLDVHMPQMDGLACLDRIMLERPCPVVMVSSLTAAGAEATLEAFRLGAVDFVPKPEGAVSLRIGELAPELVAKVRSAAKAELRPSLRLTERVRHQIGGAAPIHRVTERASSADAAPRPATGDGLVLVGTSTGGPPALEALLTPLPMDFPWPILVAQHMPASFTGPLARRLDGLCALTVTEVTRPILLQPGCVYIGRGDADLIVSRRAAGLVAMAVPVQPGYPWHPSTDRLVRSAMGHLSSGQLIGVLMTGMGNDGAEAMALLHAEGGKTIAEAEETAVVWGMPGELVKAKGADWVLPLPRIADQLRRLTP</sequence>
<evidence type="ECO:0000256" key="3">
    <source>
        <dbReference type="ARBA" id="ARBA00022801"/>
    </source>
</evidence>
<dbReference type="PROSITE" id="PS50122">
    <property type="entry name" value="CHEB"/>
    <property type="match status" value="1"/>
</dbReference>
<dbReference type="Gene3D" id="3.40.50.180">
    <property type="entry name" value="Methylesterase CheB, C-terminal domain"/>
    <property type="match status" value="1"/>
</dbReference>
<keyword evidence="11" id="KW-1185">Reference proteome</keyword>
<reference evidence="10 11" key="1">
    <citation type="submission" date="2016-10" db="EMBL/GenBank/DDBJ databases">
        <authorList>
            <person name="de Groot N.N."/>
        </authorList>
    </citation>
    <scope>NUCLEOTIDE SEQUENCE [LARGE SCALE GENOMIC DNA]</scope>
    <source>
        <strain evidence="10 11">CPCC 100156</strain>
    </source>
</reference>
<feature type="domain" description="Response regulatory" evidence="8">
    <location>
        <begin position="3"/>
        <end position="119"/>
    </location>
</feature>
<feature type="active site" evidence="5 6">
    <location>
        <position position="180"/>
    </location>
</feature>
<evidence type="ECO:0000256" key="6">
    <source>
        <dbReference type="PROSITE-ProRule" id="PRU00050"/>
    </source>
</evidence>
<dbReference type="EMBL" id="FMZX01000037">
    <property type="protein sequence ID" value="SDE44217.1"/>
    <property type="molecule type" value="Genomic_DNA"/>
</dbReference>
<dbReference type="CDD" id="cd17541">
    <property type="entry name" value="REC_CheB-like"/>
    <property type="match status" value="1"/>
</dbReference>
<evidence type="ECO:0000256" key="7">
    <source>
        <dbReference type="PROSITE-ProRule" id="PRU00169"/>
    </source>
</evidence>
<comment type="catalytic activity">
    <reaction evidence="4 5">
        <text>[protein]-L-glutamate 5-O-methyl ester + H2O = L-glutamyl-[protein] + methanol + H(+)</text>
        <dbReference type="Rhea" id="RHEA:23236"/>
        <dbReference type="Rhea" id="RHEA-COMP:10208"/>
        <dbReference type="Rhea" id="RHEA-COMP:10311"/>
        <dbReference type="ChEBI" id="CHEBI:15377"/>
        <dbReference type="ChEBI" id="CHEBI:15378"/>
        <dbReference type="ChEBI" id="CHEBI:17790"/>
        <dbReference type="ChEBI" id="CHEBI:29973"/>
        <dbReference type="ChEBI" id="CHEBI:82795"/>
        <dbReference type="EC" id="3.1.1.61"/>
    </reaction>
</comment>
<dbReference type="NCBIfam" id="NF001965">
    <property type="entry name" value="PRK00742.1"/>
    <property type="match status" value="1"/>
</dbReference>
<feature type="domain" description="CheB-type methylesterase" evidence="9">
    <location>
        <begin position="168"/>
        <end position="360"/>
    </location>
</feature>
<evidence type="ECO:0000259" key="8">
    <source>
        <dbReference type="PROSITE" id="PS50110"/>
    </source>
</evidence>
<feature type="active site" evidence="5 6">
    <location>
        <position position="207"/>
    </location>
</feature>
<dbReference type="InterPro" id="IPR008248">
    <property type="entry name" value="CheB-like"/>
</dbReference>
<dbReference type="InterPro" id="IPR000673">
    <property type="entry name" value="Sig_transdc_resp-reg_Me-estase"/>
</dbReference>
<evidence type="ECO:0000256" key="5">
    <source>
        <dbReference type="HAMAP-Rule" id="MF_00099"/>
    </source>
</evidence>
<keyword evidence="1 5" id="KW-0963">Cytoplasm</keyword>
<evidence type="ECO:0000256" key="4">
    <source>
        <dbReference type="ARBA" id="ARBA00048267"/>
    </source>
</evidence>
<dbReference type="SUPFAM" id="SSF52172">
    <property type="entry name" value="CheY-like"/>
    <property type="match status" value="1"/>
</dbReference>
<dbReference type="AlphaFoldDB" id="A0A1G7CY20"/>
<evidence type="ECO:0000259" key="9">
    <source>
        <dbReference type="PROSITE" id="PS50122"/>
    </source>
</evidence>
<accession>A0A1G7CY20</accession>
<dbReference type="PANTHER" id="PTHR42872">
    <property type="entry name" value="PROTEIN-GLUTAMATE METHYLESTERASE/PROTEIN-GLUTAMINE GLUTAMINASE"/>
    <property type="match status" value="1"/>
</dbReference>
<name>A0A1G7CY20_9PROT</name>
<comment type="similarity">
    <text evidence="5">Belongs to the CheB family.</text>
</comment>
<dbReference type="InterPro" id="IPR001789">
    <property type="entry name" value="Sig_transdc_resp-reg_receiver"/>
</dbReference>
<dbReference type="EC" id="3.1.1.61" evidence="5"/>
<dbReference type="EC" id="3.5.1.44" evidence="5"/>
<comment type="function">
    <text evidence="5">Involved in chemotaxis. Part of a chemotaxis signal transduction system that modulates chemotaxis in response to various stimuli. Catalyzes the demethylation of specific methylglutamate residues introduced into the chemoreceptors (methyl-accepting chemotaxis proteins or MCP) by CheR. Also mediates the irreversible deamidation of specific glutamine residues to glutamic acid.</text>
</comment>
<dbReference type="GO" id="GO:0008984">
    <property type="term" value="F:protein-glutamate methylesterase activity"/>
    <property type="evidence" value="ECO:0007669"/>
    <property type="project" value="UniProtKB-UniRule"/>
</dbReference>
<evidence type="ECO:0000256" key="1">
    <source>
        <dbReference type="ARBA" id="ARBA00022490"/>
    </source>
</evidence>
<dbReference type="STRING" id="938405.SAMN02927895_04658"/>
<dbReference type="PROSITE" id="PS50110">
    <property type="entry name" value="RESPONSE_REGULATORY"/>
    <property type="match status" value="1"/>
</dbReference>
<dbReference type="GO" id="GO:0006935">
    <property type="term" value="P:chemotaxis"/>
    <property type="evidence" value="ECO:0007669"/>
    <property type="project" value="UniProtKB-UniRule"/>
</dbReference>
<dbReference type="PANTHER" id="PTHR42872:SF6">
    <property type="entry name" value="PROTEIN-GLUTAMATE METHYLESTERASE_PROTEIN-GLUTAMINE GLUTAMINASE"/>
    <property type="match status" value="1"/>
</dbReference>
<comment type="catalytic activity">
    <reaction evidence="5">
        <text>L-glutaminyl-[protein] + H2O = L-glutamyl-[protein] + NH4(+)</text>
        <dbReference type="Rhea" id="RHEA:16441"/>
        <dbReference type="Rhea" id="RHEA-COMP:10207"/>
        <dbReference type="Rhea" id="RHEA-COMP:10208"/>
        <dbReference type="ChEBI" id="CHEBI:15377"/>
        <dbReference type="ChEBI" id="CHEBI:28938"/>
        <dbReference type="ChEBI" id="CHEBI:29973"/>
        <dbReference type="ChEBI" id="CHEBI:30011"/>
        <dbReference type="EC" id="3.5.1.44"/>
    </reaction>
</comment>
<dbReference type="HAMAP" id="MF_00099">
    <property type="entry name" value="CheB_chemtxs"/>
    <property type="match status" value="1"/>
</dbReference>
<evidence type="ECO:0000313" key="10">
    <source>
        <dbReference type="EMBL" id="SDE44217.1"/>
    </source>
</evidence>
<organism evidence="10 11">
    <name type="scientific">Belnapia rosea</name>
    <dbReference type="NCBI Taxonomy" id="938405"/>
    <lineage>
        <taxon>Bacteria</taxon>
        <taxon>Pseudomonadati</taxon>
        <taxon>Pseudomonadota</taxon>
        <taxon>Alphaproteobacteria</taxon>
        <taxon>Acetobacterales</taxon>
        <taxon>Roseomonadaceae</taxon>
        <taxon>Belnapia</taxon>
    </lineage>
</organism>
<keyword evidence="3 5" id="KW-0378">Hydrolase</keyword>
<dbReference type="SUPFAM" id="SSF52738">
    <property type="entry name" value="Methylesterase CheB, C-terminal domain"/>
    <property type="match status" value="1"/>
</dbReference>
<evidence type="ECO:0000313" key="11">
    <source>
        <dbReference type="Proteomes" id="UP000198925"/>
    </source>
</evidence>
<dbReference type="InterPro" id="IPR011006">
    <property type="entry name" value="CheY-like_superfamily"/>
</dbReference>
<comment type="subcellular location">
    <subcellularLocation>
        <location evidence="5">Cytoplasm</location>
    </subcellularLocation>
</comment>
<dbReference type="Gene3D" id="3.40.50.2300">
    <property type="match status" value="1"/>
</dbReference>